<keyword evidence="9" id="KW-0862">Zinc</keyword>
<keyword evidence="8" id="KW-0833">Ubl conjugation pathway</keyword>
<dbReference type="EC" id="2.3.2.27" evidence="3"/>
<comment type="catalytic activity">
    <reaction evidence="1">
        <text>S-ubiquitinyl-[E2 ubiquitin-conjugating enzyme]-L-cysteine + [acceptor protein]-L-lysine = [E2 ubiquitin-conjugating enzyme]-L-cysteine + N(6)-ubiquitinyl-[acceptor protein]-L-lysine.</text>
        <dbReference type="EC" id="2.3.2.27"/>
    </reaction>
</comment>
<dbReference type="InterPro" id="IPR001841">
    <property type="entry name" value="Znf_RING"/>
</dbReference>
<dbReference type="GO" id="GO:0000325">
    <property type="term" value="C:plant-type vacuole"/>
    <property type="evidence" value="ECO:0007669"/>
    <property type="project" value="TreeGrafter"/>
</dbReference>
<feature type="domain" description="RING-type" evidence="14">
    <location>
        <begin position="174"/>
        <end position="215"/>
    </location>
</feature>
<dbReference type="PANTHER" id="PTHR45977">
    <property type="entry name" value="TARGET OF ERK KINASE MPK-1"/>
    <property type="match status" value="1"/>
</dbReference>
<comment type="subcellular location">
    <subcellularLocation>
        <location evidence="2">Membrane</location>
        <topology evidence="2">Multi-pass membrane protein</topology>
    </subcellularLocation>
</comment>
<dbReference type="Proteomes" id="UP001141806">
    <property type="component" value="Unassembled WGS sequence"/>
</dbReference>
<dbReference type="GO" id="GO:0016567">
    <property type="term" value="P:protein ubiquitination"/>
    <property type="evidence" value="ECO:0007669"/>
    <property type="project" value="TreeGrafter"/>
</dbReference>
<feature type="compositionally biased region" description="Polar residues" evidence="13">
    <location>
        <begin position="21"/>
        <end position="34"/>
    </location>
</feature>
<comment type="caution">
    <text evidence="15">The sequence shown here is derived from an EMBL/GenBank/DDBJ whole genome shotgun (WGS) entry which is preliminary data.</text>
</comment>
<proteinExistence type="predicted"/>
<evidence type="ECO:0000256" key="1">
    <source>
        <dbReference type="ARBA" id="ARBA00000900"/>
    </source>
</evidence>
<evidence type="ECO:0000256" key="7">
    <source>
        <dbReference type="ARBA" id="ARBA00022771"/>
    </source>
</evidence>
<keyword evidence="5" id="KW-0812">Transmembrane</keyword>
<keyword evidence="6" id="KW-0479">Metal-binding</keyword>
<evidence type="ECO:0000256" key="3">
    <source>
        <dbReference type="ARBA" id="ARBA00012483"/>
    </source>
</evidence>
<name>A0A9Q0KV95_9MAGN</name>
<dbReference type="EMBL" id="JAMYWD010000003">
    <property type="protein sequence ID" value="KAJ4977011.1"/>
    <property type="molecule type" value="Genomic_DNA"/>
</dbReference>
<dbReference type="AlphaFoldDB" id="A0A9Q0KV95"/>
<dbReference type="Gene3D" id="3.30.40.10">
    <property type="entry name" value="Zinc/RING finger domain, C3HC4 (zinc finger)"/>
    <property type="match status" value="1"/>
</dbReference>
<keyword evidence="16" id="KW-1185">Reference proteome</keyword>
<evidence type="ECO:0000256" key="9">
    <source>
        <dbReference type="ARBA" id="ARBA00022833"/>
    </source>
</evidence>
<dbReference type="FunFam" id="3.30.40.10:FF:000468">
    <property type="entry name" value="RING/U-box superfamily protein"/>
    <property type="match status" value="1"/>
</dbReference>
<feature type="compositionally biased region" description="Polar residues" evidence="13">
    <location>
        <begin position="1"/>
        <end position="12"/>
    </location>
</feature>
<dbReference type="GO" id="GO:0008270">
    <property type="term" value="F:zinc ion binding"/>
    <property type="evidence" value="ECO:0007669"/>
    <property type="project" value="UniProtKB-KW"/>
</dbReference>
<evidence type="ECO:0000313" key="15">
    <source>
        <dbReference type="EMBL" id="KAJ4977011.1"/>
    </source>
</evidence>
<dbReference type="SUPFAM" id="SSF57850">
    <property type="entry name" value="RING/U-box"/>
    <property type="match status" value="1"/>
</dbReference>
<dbReference type="PANTHER" id="PTHR45977:SF13">
    <property type="entry name" value="GB|AAF27103.1"/>
    <property type="match status" value="1"/>
</dbReference>
<evidence type="ECO:0000256" key="8">
    <source>
        <dbReference type="ARBA" id="ARBA00022786"/>
    </source>
</evidence>
<accession>A0A9Q0KV95</accession>
<dbReference type="SMART" id="SM00184">
    <property type="entry name" value="RING"/>
    <property type="match status" value="1"/>
</dbReference>
<dbReference type="GO" id="GO:0061630">
    <property type="term" value="F:ubiquitin protein ligase activity"/>
    <property type="evidence" value="ECO:0007669"/>
    <property type="project" value="UniProtKB-EC"/>
</dbReference>
<protein>
    <recommendedName>
        <fullName evidence="3">RING-type E3 ubiquitin transferase</fullName>
        <ecNumber evidence="3">2.3.2.27</ecNumber>
    </recommendedName>
</protein>
<feature type="region of interest" description="Disordered" evidence="13">
    <location>
        <begin position="1"/>
        <end position="54"/>
    </location>
</feature>
<evidence type="ECO:0000256" key="2">
    <source>
        <dbReference type="ARBA" id="ARBA00004141"/>
    </source>
</evidence>
<dbReference type="GO" id="GO:0016020">
    <property type="term" value="C:membrane"/>
    <property type="evidence" value="ECO:0007669"/>
    <property type="project" value="UniProtKB-SubCell"/>
</dbReference>
<evidence type="ECO:0000256" key="5">
    <source>
        <dbReference type="ARBA" id="ARBA00022692"/>
    </source>
</evidence>
<dbReference type="GO" id="GO:0006511">
    <property type="term" value="P:ubiquitin-dependent protein catabolic process"/>
    <property type="evidence" value="ECO:0007669"/>
    <property type="project" value="TreeGrafter"/>
</dbReference>
<keyword evidence="11" id="KW-0472">Membrane</keyword>
<evidence type="ECO:0000256" key="12">
    <source>
        <dbReference type="PROSITE-ProRule" id="PRU00175"/>
    </source>
</evidence>
<keyword evidence="4" id="KW-0808">Transferase</keyword>
<gene>
    <name evidence="15" type="ORF">NE237_002117</name>
</gene>
<dbReference type="PROSITE" id="PS50089">
    <property type="entry name" value="ZF_RING_2"/>
    <property type="match status" value="1"/>
</dbReference>
<evidence type="ECO:0000256" key="10">
    <source>
        <dbReference type="ARBA" id="ARBA00022989"/>
    </source>
</evidence>
<keyword evidence="7 12" id="KW-0863">Zinc-finger</keyword>
<organism evidence="15 16">
    <name type="scientific">Protea cynaroides</name>
    <dbReference type="NCBI Taxonomy" id="273540"/>
    <lineage>
        <taxon>Eukaryota</taxon>
        <taxon>Viridiplantae</taxon>
        <taxon>Streptophyta</taxon>
        <taxon>Embryophyta</taxon>
        <taxon>Tracheophyta</taxon>
        <taxon>Spermatophyta</taxon>
        <taxon>Magnoliopsida</taxon>
        <taxon>Proteales</taxon>
        <taxon>Proteaceae</taxon>
        <taxon>Protea</taxon>
    </lineage>
</organism>
<sequence>MSTGSNHLTLSPGNWRAGAGYSTQTQNSDSNRVNSLVPRTPTFRPAYAGGRTTDPWQSFEERVRTGPYGLTGFPGQPLSPIRIFFLDGETAPRVNPLLRQFVRESPPRISGQWQIPLEEESRLTQEQQRNALKQLKKHVYNPAKFKSRRWYYRENTSNSSYSKEEGKDDDGKNCSICLEDFVPNEELLITPCKHMFHDECILPWVKSHGQCPVCRFALCDMERRDLPPNNNPGLPLNDLMRGDLIALVRAMEEAFEWVTVPR</sequence>
<dbReference type="InterPro" id="IPR013083">
    <property type="entry name" value="Znf_RING/FYVE/PHD"/>
</dbReference>
<evidence type="ECO:0000256" key="4">
    <source>
        <dbReference type="ARBA" id="ARBA00022679"/>
    </source>
</evidence>
<evidence type="ECO:0000313" key="16">
    <source>
        <dbReference type="Proteomes" id="UP001141806"/>
    </source>
</evidence>
<dbReference type="OrthoDB" id="8062037at2759"/>
<reference evidence="15" key="1">
    <citation type="journal article" date="2023" name="Plant J.">
        <title>The genome of the king protea, Protea cynaroides.</title>
        <authorList>
            <person name="Chang J."/>
            <person name="Duong T.A."/>
            <person name="Schoeman C."/>
            <person name="Ma X."/>
            <person name="Roodt D."/>
            <person name="Barker N."/>
            <person name="Li Z."/>
            <person name="Van de Peer Y."/>
            <person name="Mizrachi E."/>
        </authorList>
    </citation>
    <scope>NUCLEOTIDE SEQUENCE</scope>
    <source>
        <tissue evidence="15">Young leaves</tissue>
    </source>
</reference>
<evidence type="ECO:0000256" key="13">
    <source>
        <dbReference type="SAM" id="MobiDB-lite"/>
    </source>
</evidence>
<evidence type="ECO:0000259" key="14">
    <source>
        <dbReference type="PROSITE" id="PS50089"/>
    </source>
</evidence>
<dbReference type="Pfam" id="PF13639">
    <property type="entry name" value="zf-RING_2"/>
    <property type="match status" value="1"/>
</dbReference>
<keyword evidence="10" id="KW-1133">Transmembrane helix</keyword>
<evidence type="ECO:0000256" key="11">
    <source>
        <dbReference type="ARBA" id="ARBA00023136"/>
    </source>
</evidence>
<evidence type="ECO:0000256" key="6">
    <source>
        <dbReference type="ARBA" id="ARBA00022723"/>
    </source>
</evidence>